<dbReference type="OrthoDB" id="10057959at2759"/>
<proteinExistence type="predicted"/>
<dbReference type="EMBL" id="KK112921">
    <property type="protein sequence ID" value="KFM58854.1"/>
    <property type="molecule type" value="Genomic_DNA"/>
</dbReference>
<gene>
    <name evidence="1" type="ORF">X975_26251</name>
</gene>
<keyword evidence="2" id="KW-1185">Reference proteome</keyword>
<evidence type="ECO:0000313" key="2">
    <source>
        <dbReference type="Proteomes" id="UP000054359"/>
    </source>
</evidence>
<accession>A0A087T165</accession>
<sequence>MMTKLPSFYCEKQKPEIISFFNEIKLRVDIVDKMCSLYNVSRNVKRWLVINFF</sequence>
<dbReference type="Proteomes" id="UP000054359">
    <property type="component" value="Unassembled WGS sequence"/>
</dbReference>
<evidence type="ECO:0000313" key="1">
    <source>
        <dbReference type="EMBL" id="KFM58854.1"/>
    </source>
</evidence>
<name>A0A087T165_STEMI</name>
<feature type="non-terminal residue" evidence="1">
    <location>
        <position position="53"/>
    </location>
</feature>
<reference evidence="1 2" key="1">
    <citation type="submission" date="2013-11" db="EMBL/GenBank/DDBJ databases">
        <title>Genome sequencing of Stegodyphus mimosarum.</title>
        <authorList>
            <person name="Bechsgaard J."/>
        </authorList>
    </citation>
    <scope>NUCLEOTIDE SEQUENCE [LARGE SCALE GENOMIC DNA]</scope>
</reference>
<dbReference type="AlphaFoldDB" id="A0A087T165"/>
<organism evidence="1 2">
    <name type="scientific">Stegodyphus mimosarum</name>
    <name type="common">African social velvet spider</name>
    <dbReference type="NCBI Taxonomy" id="407821"/>
    <lineage>
        <taxon>Eukaryota</taxon>
        <taxon>Metazoa</taxon>
        <taxon>Ecdysozoa</taxon>
        <taxon>Arthropoda</taxon>
        <taxon>Chelicerata</taxon>
        <taxon>Arachnida</taxon>
        <taxon>Araneae</taxon>
        <taxon>Araneomorphae</taxon>
        <taxon>Entelegynae</taxon>
        <taxon>Eresoidea</taxon>
        <taxon>Eresidae</taxon>
        <taxon>Stegodyphus</taxon>
    </lineage>
</organism>
<protein>
    <submittedName>
        <fullName evidence="1">Uncharacterized protein</fullName>
    </submittedName>
</protein>